<dbReference type="SUPFAM" id="SSF53623">
    <property type="entry name" value="MurD-like peptide ligases, catalytic domain"/>
    <property type="match status" value="1"/>
</dbReference>
<comment type="caution">
    <text evidence="3">The sequence shown here is derived from an EMBL/GenBank/DDBJ whole genome shotgun (WGS) entry which is preliminary data.</text>
</comment>
<accession>A0ABS2EQS5</accession>
<proteinExistence type="predicted"/>
<feature type="domain" description="Mur ligase central" evidence="2">
    <location>
        <begin position="54"/>
        <end position="144"/>
    </location>
</feature>
<dbReference type="PANTHER" id="PTHR23135:SF7">
    <property type="entry name" value="LIPID II ISOGLUTAMINYL SYNTHASE (GLUTAMINE-HYDROLYZING) SUBUNIT MURT"/>
    <property type="match status" value="1"/>
</dbReference>
<dbReference type="Pfam" id="PF08245">
    <property type="entry name" value="Mur_ligase_M"/>
    <property type="match status" value="1"/>
</dbReference>
<evidence type="ECO:0000313" key="4">
    <source>
        <dbReference type="Proteomes" id="UP000776629"/>
    </source>
</evidence>
<gene>
    <name evidence="3" type="ORF">H5993_08800</name>
</gene>
<evidence type="ECO:0000256" key="1">
    <source>
        <dbReference type="ARBA" id="ARBA00004752"/>
    </source>
</evidence>
<dbReference type="EMBL" id="JACJJQ010000061">
    <property type="protein sequence ID" value="MBM6754849.1"/>
    <property type="molecule type" value="Genomic_DNA"/>
</dbReference>
<comment type="pathway">
    <text evidence="1">Cell wall biogenesis; peptidoglycan biosynthesis.</text>
</comment>
<evidence type="ECO:0000259" key="2">
    <source>
        <dbReference type="Pfam" id="PF08245"/>
    </source>
</evidence>
<reference evidence="3 4" key="1">
    <citation type="journal article" date="2021" name="Sci. Rep.">
        <title>The distribution of antibiotic resistance genes in chicken gut microbiota commensals.</title>
        <authorList>
            <person name="Juricova H."/>
            <person name="Matiasovicova J."/>
            <person name="Kubasova T."/>
            <person name="Cejkova D."/>
            <person name="Rychlik I."/>
        </authorList>
    </citation>
    <scope>NUCLEOTIDE SEQUENCE [LARGE SCALE GENOMIC DNA]</scope>
    <source>
        <strain evidence="3 4">An810</strain>
    </source>
</reference>
<name>A0ABS2EQS5_9LACO</name>
<keyword evidence="4" id="KW-1185">Reference proteome</keyword>
<feature type="non-terminal residue" evidence="3">
    <location>
        <position position="157"/>
    </location>
</feature>
<dbReference type="PANTHER" id="PTHR23135">
    <property type="entry name" value="MUR LIGASE FAMILY MEMBER"/>
    <property type="match status" value="1"/>
</dbReference>
<dbReference type="InterPro" id="IPR013221">
    <property type="entry name" value="Mur_ligase_cen"/>
</dbReference>
<dbReference type="Gene3D" id="3.40.1190.10">
    <property type="entry name" value="Mur-like, catalytic domain"/>
    <property type="match status" value="1"/>
</dbReference>
<evidence type="ECO:0000313" key="3">
    <source>
        <dbReference type="EMBL" id="MBM6754849.1"/>
    </source>
</evidence>
<dbReference type="InterPro" id="IPR036565">
    <property type="entry name" value="Mur-like_cat_sf"/>
</dbReference>
<sequence>MTLKSSIAEVAGRSSYWFLHKFFHGGSSLPGKITLKLDPNILKAFSKKYDLVIVTGTNGKTLTTALSVRVLREKYPQVLTNPTGSNMEQGIVTTFITAPRPKQKSLAILEVDEANVVKVCQFITPIAFVITNLFRDQMDRYGEIYTTYDKILAGVKL</sequence>
<organism evidence="3 4">
    <name type="scientific">Limosilactobacillus alvi</name>
    <dbReference type="NCBI Taxonomy" id="990412"/>
    <lineage>
        <taxon>Bacteria</taxon>
        <taxon>Bacillati</taxon>
        <taxon>Bacillota</taxon>
        <taxon>Bacilli</taxon>
        <taxon>Lactobacillales</taxon>
        <taxon>Lactobacillaceae</taxon>
        <taxon>Limosilactobacillus</taxon>
    </lineage>
</organism>
<dbReference type="RefSeq" id="WP_275087016.1">
    <property type="nucleotide sequence ID" value="NZ_JACJJQ010000061.1"/>
</dbReference>
<protein>
    <submittedName>
        <fullName evidence="3">DUF1727 domain-containing protein</fullName>
    </submittedName>
</protein>
<dbReference type="Proteomes" id="UP000776629">
    <property type="component" value="Unassembled WGS sequence"/>
</dbReference>